<dbReference type="Pfam" id="PF07219">
    <property type="entry name" value="HemY_N"/>
    <property type="match status" value="1"/>
</dbReference>
<evidence type="ECO:0000256" key="3">
    <source>
        <dbReference type="ARBA" id="ARBA00022989"/>
    </source>
</evidence>
<accession>A0A7L9WR51</accession>
<reference evidence="8 9" key="1">
    <citation type="submission" date="2019-10" db="EMBL/GenBank/DDBJ databases">
        <title>Pseudopuniceibacterium sp. HQ09 islated from Antarctica.</title>
        <authorList>
            <person name="Liao L."/>
            <person name="Su S."/>
            <person name="Chen B."/>
            <person name="Yu Y."/>
        </authorList>
    </citation>
    <scope>NUCLEOTIDE SEQUENCE [LARGE SCALE GENOMIC DNA]</scope>
    <source>
        <strain evidence="8 9">HQ09</strain>
    </source>
</reference>
<evidence type="ECO:0000313" key="8">
    <source>
        <dbReference type="EMBL" id="QOL82008.1"/>
    </source>
</evidence>
<evidence type="ECO:0000259" key="7">
    <source>
        <dbReference type="Pfam" id="PF07219"/>
    </source>
</evidence>
<comment type="subcellular location">
    <subcellularLocation>
        <location evidence="1">Membrane</location>
    </subcellularLocation>
</comment>
<sequence length="521" mass="57046">MLWSLVKIVVFVVIVAALTLGASYLLDLEGGVRIAFGAYEYNLTPIKAVIALLLLVAAVWVISKVVGMLVALLRFINGDETALTRYFDRNRERKGLQALSEGMMALASGEGRLAIAKAHKAERYLDRPEMTNLLTAQAAELTGDKRKREEAYKRLLADDRTRFVGVRGLMKQRLEEGDTETAMKLAEKAFALKPGHVEVQDTLLRLQAGSQDWQGARATLKAKLRTGALPRDVHKRRDAVLALSEAKTVIDENSSIEAREAAIEANRLSPDLIPAACFAARAYAEQGKIKYATRVLKKAWEALPHPDLAAAFAALEPDESAEARLKRFRTLTRIQPEHRETRLLLAELNIGAEDFPEARRALGDLAVVAPDARALTIMAAIERGEGSADAIVKGWLTRAVSAPRGPQWTCENCNQVHAEWVPICENCQAFDTLAWKVPPATEYQTPMSQHMLPLIVGRIDDAVNVPAPADPNPDYAAPEAAKPVEPETRASASVNEVPDAEVLPEEEAAIAPAEAPRFGRK</sequence>
<evidence type="ECO:0000256" key="1">
    <source>
        <dbReference type="ARBA" id="ARBA00004370"/>
    </source>
</evidence>
<dbReference type="RefSeq" id="WP_193079922.1">
    <property type="nucleotide sequence ID" value="NZ_CP045201.1"/>
</dbReference>
<keyword evidence="3 6" id="KW-1133">Transmembrane helix</keyword>
<dbReference type="AlphaFoldDB" id="A0A7L9WR51"/>
<organism evidence="8 9">
    <name type="scientific">Pseudooceanicola spongiae</name>
    <dbReference type="NCBI Taxonomy" id="2613965"/>
    <lineage>
        <taxon>Bacteria</taxon>
        <taxon>Pseudomonadati</taxon>
        <taxon>Pseudomonadota</taxon>
        <taxon>Alphaproteobacteria</taxon>
        <taxon>Rhodobacterales</taxon>
        <taxon>Paracoccaceae</taxon>
        <taxon>Pseudooceanicola</taxon>
    </lineage>
</organism>
<dbReference type="Proteomes" id="UP000594118">
    <property type="component" value="Chromosome"/>
</dbReference>
<evidence type="ECO:0000256" key="2">
    <source>
        <dbReference type="ARBA" id="ARBA00022692"/>
    </source>
</evidence>
<keyword evidence="4 6" id="KW-0472">Membrane</keyword>
<feature type="transmembrane region" description="Helical" evidence="6">
    <location>
        <begin position="46"/>
        <end position="76"/>
    </location>
</feature>
<feature type="region of interest" description="Disordered" evidence="5">
    <location>
        <begin position="466"/>
        <end position="521"/>
    </location>
</feature>
<proteinExistence type="predicted"/>
<feature type="transmembrane region" description="Helical" evidence="6">
    <location>
        <begin position="5"/>
        <end position="26"/>
    </location>
</feature>
<dbReference type="KEGG" id="pshq:F3W81_14940"/>
<name>A0A7L9WR51_9RHOB</name>
<feature type="compositionally biased region" description="Low complexity" evidence="5">
    <location>
        <begin position="509"/>
        <end position="521"/>
    </location>
</feature>
<protein>
    <submittedName>
        <fullName evidence="8">Heme biosynthesis protein HemY</fullName>
    </submittedName>
</protein>
<dbReference type="EMBL" id="CP045201">
    <property type="protein sequence ID" value="QOL82008.1"/>
    <property type="molecule type" value="Genomic_DNA"/>
</dbReference>
<dbReference type="InterPro" id="IPR010817">
    <property type="entry name" value="HemY_N"/>
</dbReference>
<gene>
    <name evidence="8" type="ORF">F3W81_14940</name>
</gene>
<evidence type="ECO:0000256" key="5">
    <source>
        <dbReference type="SAM" id="MobiDB-lite"/>
    </source>
</evidence>
<dbReference type="SUPFAM" id="SSF48452">
    <property type="entry name" value="TPR-like"/>
    <property type="match status" value="1"/>
</dbReference>
<feature type="compositionally biased region" description="Low complexity" evidence="5">
    <location>
        <begin position="466"/>
        <end position="481"/>
    </location>
</feature>
<dbReference type="Gene3D" id="1.25.40.10">
    <property type="entry name" value="Tetratricopeptide repeat domain"/>
    <property type="match status" value="1"/>
</dbReference>
<evidence type="ECO:0000256" key="4">
    <source>
        <dbReference type="ARBA" id="ARBA00023136"/>
    </source>
</evidence>
<keyword evidence="2 6" id="KW-0812">Transmembrane</keyword>
<dbReference type="PIRSF" id="PIRSF031802">
    <property type="entry name" value="UCP031802"/>
    <property type="match status" value="1"/>
</dbReference>
<evidence type="ECO:0000313" key="9">
    <source>
        <dbReference type="Proteomes" id="UP000594118"/>
    </source>
</evidence>
<evidence type="ECO:0000256" key="6">
    <source>
        <dbReference type="SAM" id="Phobius"/>
    </source>
</evidence>
<dbReference type="InterPro" id="IPR016982">
    <property type="entry name" value="Mms48"/>
</dbReference>
<feature type="domain" description="HemY N-terminal" evidence="7">
    <location>
        <begin position="30"/>
        <end position="143"/>
    </location>
</feature>
<dbReference type="GO" id="GO:0016020">
    <property type="term" value="C:membrane"/>
    <property type="evidence" value="ECO:0007669"/>
    <property type="project" value="UniProtKB-SubCell"/>
</dbReference>
<dbReference type="InterPro" id="IPR011990">
    <property type="entry name" value="TPR-like_helical_dom_sf"/>
</dbReference>
<keyword evidence="9" id="KW-1185">Reference proteome</keyword>
<feature type="compositionally biased region" description="Acidic residues" evidence="5">
    <location>
        <begin position="498"/>
        <end position="508"/>
    </location>
</feature>